<reference evidence="3 4" key="1">
    <citation type="submission" date="2013-10" db="EMBL/GenBank/DDBJ databases">
        <title>Antibiotic resistance diversity of beta-lactamase producers in the General Hospital Vienna.</title>
        <authorList>
            <person name="Barisic I."/>
            <person name="Mitteregger D."/>
            <person name="Hirschl A.M."/>
            <person name="Noehammer C."/>
            <person name="Wiesinger-Mayr H."/>
        </authorList>
    </citation>
    <scope>NUCLEOTIDE SEQUENCE [LARGE SCALE GENOMIC DNA]</scope>
    <source>
        <strain evidence="3 4">ISC11</strain>
    </source>
</reference>
<evidence type="ECO:0000256" key="2">
    <source>
        <dbReference type="SAM" id="SignalP"/>
    </source>
</evidence>
<dbReference type="EMBL" id="CBWP010000084">
    <property type="protein sequence ID" value="CDL41420.1"/>
    <property type="molecule type" value="Genomic_DNA"/>
</dbReference>
<sequence length="99" mass="11006">MKVMRFIRGVLLLTWFLPWIAQASDADTFTAANRTQQAALLEQWAVNPDVQRIPLLSALREENLLTDNAKNTFIMNGSHAQPLGTATTPNGELKKNSPD</sequence>
<dbReference type="Proteomes" id="UP000019194">
    <property type="component" value="Unassembled WGS sequence"/>
</dbReference>
<feature type="compositionally biased region" description="Polar residues" evidence="1">
    <location>
        <begin position="76"/>
        <end position="90"/>
    </location>
</feature>
<feature type="signal peptide" evidence="2">
    <location>
        <begin position="1"/>
        <end position="23"/>
    </location>
</feature>
<proteinExistence type="predicted"/>
<evidence type="ECO:0000313" key="3">
    <source>
        <dbReference type="EMBL" id="CDL41420.1"/>
    </source>
</evidence>
<evidence type="ECO:0000313" key="4">
    <source>
        <dbReference type="Proteomes" id="UP000019194"/>
    </source>
</evidence>
<comment type="caution">
    <text evidence="3">The sequence shown here is derived from an EMBL/GenBank/DDBJ whole genome shotgun (WGS) entry which is preliminary data.</text>
</comment>
<name>A0A7G2IWJ0_CITFR</name>
<protein>
    <submittedName>
        <fullName evidence="3">Urea ABC transporter, permease protein UrtB</fullName>
    </submittedName>
</protein>
<feature type="chain" id="PRO_5028886547" evidence="2">
    <location>
        <begin position="24"/>
        <end position="99"/>
    </location>
</feature>
<dbReference type="AlphaFoldDB" id="A0A7G2IWJ0"/>
<feature type="region of interest" description="Disordered" evidence="1">
    <location>
        <begin position="76"/>
        <end position="99"/>
    </location>
</feature>
<keyword evidence="2" id="KW-0732">Signal</keyword>
<accession>A0A7G2IWJ0</accession>
<organism evidence="3 4">
    <name type="scientific">Citrobacter freundii</name>
    <dbReference type="NCBI Taxonomy" id="546"/>
    <lineage>
        <taxon>Bacteria</taxon>
        <taxon>Pseudomonadati</taxon>
        <taxon>Pseudomonadota</taxon>
        <taxon>Gammaproteobacteria</taxon>
        <taxon>Enterobacterales</taxon>
        <taxon>Enterobacteriaceae</taxon>
        <taxon>Citrobacter</taxon>
        <taxon>Citrobacter freundii complex</taxon>
    </lineage>
</organism>
<evidence type="ECO:0000256" key="1">
    <source>
        <dbReference type="SAM" id="MobiDB-lite"/>
    </source>
</evidence>